<dbReference type="Pfam" id="PF12697">
    <property type="entry name" value="Abhydrolase_6"/>
    <property type="match status" value="1"/>
</dbReference>
<comment type="caution">
    <text evidence="2">The sequence shown here is derived from an EMBL/GenBank/DDBJ whole genome shotgun (WGS) entry which is preliminary data.</text>
</comment>
<dbReference type="SUPFAM" id="SSF53474">
    <property type="entry name" value="alpha/beta-Hydrolases"/>
    <property type="match status" value="1"/>
</dbReference>
<gene>
    <name evidence="2" type="ORF">C8A03DRAFT_44211</name>
</gene>
<proteinExistence type="predicted"/>
<reference evidence="2" key="1">
    <citation type="journal article" date="2023" name="Mol. Phylogenet. Evol.">
        <title>Genome-scale phylogeny and comparative genomics of the fungal order Sordariales.</title>
        <authorList>
            <person name="Hensen N."/>
            <person name="Bonometti L."/>
            <person name="Westerberg I."/>
            <person name="Brannstrom I.O."/>
            <person name="Guillou S."/>
            <person name="Cros-Aarteil S."/>
            <person name="Calhoun S."/>
            <person name="Haridas S."/>
            <person name="Kuo A."/>
            <person name="Mondo S."/>
            <person name="Pangilinan J."/>
            <person name="Riley R."/>
            <person name="LaButti K."/>
            <person name="Andreopoulos B."/>
            <person name="Lipzen A."/>
            <person name="Chen C."/>
            <person name="Yan M."/>
            <person name="Daum C."/>
            <person name="Ng V."/>
            <person name="Clum A."/>
            <person name="Steindorff A."/>
            <person name="Ohm R.A."/>
            <person name="Martin F."/>
            <person name="Silar P."/>
            <person name="Natvig D.O."/>
            <person name="Lalanne C."/>
            <person name="Gautier V."/>
            <person name="Ament-Velasquez S.L."/>
            <person name="Kruys A."/>
            <person name="Hutchinson M.I."/>
            <person name="Powell A.J."/>
            <person name="Barry K."/>
            <person name="Miller A.N."/>
            <person name="Grigoriev I.V."/>
            <person name="Debuchy R."/>
            <person name="Gladieux P."/>
            <person name="Hiltunen Thoren M."/>
            <person name="Johannesson H."/>
        </authorList>
    </citation>
    <scope>NUCLEOTIDE SEQUENCE</scope>
    <source>
        <strain evidence="2">CBS 532.94</strain>
    </source>
</reference>
<accession>A0AAN7H6Y2</accession>
<dbReference type="Proteomes" id="UP001303760">
    <property type="component" value="Unassembled WGS sequence"/>
</dbReference>
<dbReference type="InterPro" id="IPR029058">
    <property type="entry name" value="AB_hydrolase_fold"/>
</dbReference>
<dbReference type="AlphaFoldDB" id="A0AAN7H6Y2"/>
<feature type="domain" description="AB hydrolase-1" evidence="1">
    <location>
        <begin position="34"/>
        <end position="174"/>
    </location>
</feature>
<dbReference type="EMBL" id="MU860114">
    <property type="protein sequence ID" value="KAK4237976.1"/>
    <property type="molecule type" value="Genomic_DNA"/>
</dbReference>
<evidence type="ECO:0000259" key="1">
    <source>
        <dbReference type="Pfam" id="PF12697"/>
    </source>
</evidence>
<keyword evidence="3" id="KW-1185">Reference proteome</keyword>
<evidence type="ECO:0000313" key="3">
    <source>
        <dbReference type="Proteomes" id="UP001303760"/>
    </source>
</evidence>
<organism evidence="2 3">
    <name type="scientific">Achaetomium macrosporum</name>
    <dbReference type="NCBI Taxonomy" id="79813"/>
    <lineage>
        <taxon>Eukaryota</taxon>
        <taxon>Fungi</taxon>
        <taxon>Dikarya</taxon>
        <taxon>Ascomycota</taxon>
        <taxon>Pezizomycotina</taxon>
        <taxon>Sordariomycetes</taxon>
        <taxon>Sordariomycetidae</taxon>
        <taxon>Sordariales</taxon>
        <taxon>Chaetomiaceae</taxon>
        <taxon>Achaetomium</taxon>
    </lineage>
</organism>
<evidence type="ECO:0000313" key="2">
    <source>
        <dbReference type="EMBL" id="KAK4237976.1"/>
    </source>
</evidence>
<protein>
    <recommendedName>
        <fullName evidence="1">AB hydrolase-1 domain-containing protein</fullName>
    </recommendedName>
</protein>
<name>A0AAN7H6Y2_9PEZI</name>
<sequence length="271" mass="29471">MEPFTLPLSNDSMVAGICNLPAPSAFDHKSRPLVVGIHGGTYDCHYFDANDKHSASRVSRALGIPFVAIDRPCYGRTGSFLPVPEGSTFEAETGKWLHCYILPALWAKFGVPNGCNSIVLLCHSFGVMGGLAAAAMHAQDQAPSYPLAGVVMSGIGSRSLPQPKRDNENSVNEARNSTEGMVMPPKVKDFLMMPTGTVDPDVLALTEQLNQPTPFAEMESFFPWMLTCPRIDLSLVQGAPHCMELSYWSQGWYSRCFGFALECSTSFAARP</sequence>
<reference evidence="2" key="2">
    <citation type="submission" date="2023-05" db="EMBL/GenBank/DDBJ databases">
        <authorList>
            <consortium name="Lawrence Berkeley National Laboratory"/>
            <person name="Steindorff A."/>
            <person name="Hensen N."/>
            <person name="Bonometti L."/>
            <person name="Westerberg I."/>
            <person name="Brannstrom I.O."/>
            <person name="Guillou S."/>
            <person name="Cros-Aarteil S."/>
            <person name="Calhoun S."/>
            <person name="Haridas S."/>
            <person name="Kuo A."/>
            <person name="Mondo S."/>
            <person name="Pangilinan J."/>
            <person name="Riley R."/>
            <person name="Labutti K."/>
            <person name="Andreopoulos B."/>
            <person name="Lipzen A."/>
            <person name="Chen C."/>
            <person name="Yanf M."/>
            <person name="Daum C."/>
            <person name="Ng V."/>
            <person name="Clum A."/>
            <person name="Ohm R."/>
            <person name="Martin F."/>
            <person name="Silar P."/>
            <person name="Natvig D."/>
            <person name="Lalanne C."/>
            <person name="Gautier V."/>
            <person name="Ament-Velasquez S.L."/>
            <person name="Kruys A."/>
            <person name="Hutchinson M.I."/>
            <person name="Powell A.J."/>
            <person name="Barry K."/>
            <person name="Miller A.N."/>
            <person name="Grigoriev I.V."/>
            <person name="Debuchy R."/>
            <person name="Gladieux P."/>
            <person name="Thoren M.H."/>
            <person name="Johannesson H."/>
        </authorList>
    </citation>
    <scope>NUCLEOTIDE SEQUENCE</scope>
    <source>
        <strain evidence="2">CBS 532.94</strain>
    </source>
</reference>
<dbReference type="Gene3D" id="3.40.50.1820">
    <property type="entry name" value="alpha/beta hydrolase"/>
    <property type="match status" value="1"/>
</dbReference>
<dbReference type="InterPro" id="IPR000073">
    <property type="entry name" value="AB_hydrolase_1"/>
</dbReference>